<keyword evidence="5" id="KW-1185">Reference proteome</keyword>
<dbReference type="Proteomes" id="UP000694865">
    <property type="component" value="Unplaced"/>
</dbReference>
<organism evidence="5 6">
    <name type="scientific">Saccoglossus kowalevskii</name>
    <name type="common">Acorn worm</name>
    <dbReference type="NCBI Taxonomy" id="10224"/>
    <lineage>
        <taxon>Eukaryota</taxon>
        <taxon>Metazoa</taxon>
        <taxon>Hemichordata</taxon>
        <taxon>Enteropneusta</taxon>
        <taxon>Harrimaniidae</taxon>
        <taxon>Saccoglossus</taxon>
    </lineage>
</organism>
<gene>
    <name evidence="6" type="primary">LOC100374934</name>
</gene>
<dbReference type="PROSITE" id="PS00524">
    <property type="entry name" value="SMB_1"/>
    <property type="match status" value="2"/>
</dbReference>
<dbReference type="PROSITE" id="PS51233">
    <property type="entry name" value="VWFD"/>
    <property type="match status" value="1"/>
</dbReference>
<name>A0ABM0GTZ4_SACKO</name>
<reference evidence="6" key="1">
    <citation type="submission" date="2025-08" db="UniProtKB">
        <authorList>
            <consortium name="RefSeq"/>
        </authorList>
    </citation>
    <scope>IDENTIFICATION</scope>
    <source>
        <tissue evidence="6">Testes</tissue>
    </source>
</reference>
<dbReference type="SUPFAM" id="SSF90188">
    <property type="entry name" value="Somatomedin B domain"/>
    <property type="match status" value="2"/>
</dbReference>
<evidence type="ECO:0000259" key="3">
    <source>
        <dbReference type="PROSITE" id="PS50958"/>
    </source>
</evidence>
<keyword evidence="1" id="KW-1015">Disulfide bond</keyword>
<evidence type="ECO:0000313" key="5">
    <source>
        <dbReference type="Proteomes" id="UP000694865"/>
    </source>
</evidence>
<evidence type="ECO:0000313" key="6">
    <source>
        <dbReference type="RefSeq" id="XP_002737304.1"/>
    </source>
</evidence>
<dbReference type="InterPro" id="IPR001846">
    <property type="entry name" value="VWF_type-D"/>
</dbReference>
<dbReference type="Pfam" id="PF01033">
    <property type="entry name" value="Somatomedin_B"/>
    <property type="match status" value="2"/>
</dbReference>
<dbReference type="GeneID" id="100374934"/>
<protein>
    <submittedName>
        <fullName evidence="6">BMP-binding endothelial regulator protein-like</fullName>
    </submittedName>
</protein>
<sequence length="289" mass="33324">MDVRSYKLLCLIIALSLCEELDRKRQVVQREVGTVRQTTSGKCENRRGLLEVDDCYCDDLCIGNDDCCDDYRTFCVFGTCENKCGVTEIQEYCFCDYHCESEDDCCPDYHMFCPHPESTDELRMITFDGRVYTFQGLCWFTLFKDCSSPEPDFEVSAKFQRREDGTKTGIVSFNLTVGHEHVTVDKLDVITREEGLVDSARAIHIQELENMVLLKFTSKNTTFNLEWIPREYALDVCFQGYTSEYQDKICGLMGNDHSDDPGFHKPDGSTVDDVFEFAESWRLEDETCD</sequence>
<proteinExistence type="predicted"/>
<dbReference type="PROSITE" id="PS50958">
    <property type="entry name" value="SMB_2"/>
    <property type="match status" value="2"/>
</dbReference>
<dbReference type="PANTHER" id="PTHR45902:SF1">
    <property type="entry name" value="LATROPHILIN RECEPTOR-LIKE PROTEIN A"/>
    <property type="match status" value="1"/>
</dbReference>
<dbReference type="PANTHER" id="PTHR45902">
    <property type="entry name" value="LATROPHILIN RECEPTOR-LIKE PROTEIN A"/>
    <property type="match status" value="1"/>
</dbReference>
<evidence type="ECO:0000256" key="2">
    <source>
        <dbReference type="SAM" id="SignalP"/>
    </source>
</evidence>
<dbReference type="InterPro" id="IPR036024">
    <property type="entry name" value="Somatomedin_B-like_dom_sf"/>
</dbReference>
<feature type="domain" description="VWFD" evidence="4">
    <location>
        <begin position="114"/>
        <end position="289"/>
    </location>
</feature>
<feature type="chain" id="PRO_5045153035" evidence="2">
    <location>
        <begin position="19"/>
        <end position="289"/>
    </location>
</feature>
<dbReference type="InterPro" id="IPR053231">
    <property type="entry name" value="GPCR_LN-TM7"/>
</dbReference>
<dbReference type="RefSeq" id="XP_002737304.1">
    <property type="nucleotide sequence ID" value="XM_002737258.1"/>
</dbReference>
<dbReference type="Gene3D" id="4.10.410.20">
    <property type="match status" value="2"/>
</dbReference>
<dbReference type="Pfam" id="PF00094">
    <property type="entry name" value="VWD"/>
    <property type="match status" value="1"/>
</dbReference>
<feature type="domain" description="SMB" evidence="3">
    <location>
        <begin position="76"/>
        <end position="119"/>
    </location>
</feature>
<feature type="signal peptide" evidence="2">
    <location>
        <begin position="1"/>
        <end position="18"/>
    </location>
</feature>
<dbReference type="InterPro" id="IPR001212">
    <property type="entry name" value="Somatomedin_B_dom"/>
</dbReference>
<feature type="domain" description="SMB" evidence="3">
    <location>
        <begin position="31"/>
        <end position="75"/>
    </location>
</feature>
<keyword evidence="2" id="KW-0732">Signal</keyword>
<accession>A0ABM0GTZ4</accession>
<evidence type="ECO:0000256" key="1">
    <source>
        <dbReference type="ARBA" id="ARBA00023157"/>
    </source>
</evidence>
<evidence type="ECO:0000259" key="4">
    <source>
        <dbReference type="PROSITE" id="PS51233"/>
    </source>
</evidence>